<protein>
    <submittedName>
        <fullName evidence="1">Uncharacterized protein</fullName>
    </submittedName>
</protein>
<dbReference type="EMBL" id="LAZR01043760">
    <property type="protein sequence ID" value="KKL06312.1"/>
    <property type="molecule type" value="Genomic_DNA"/>
</dbReference>
<reference evidence="1" key="1">
    <citation type="journal article" date="2015" name="Nature">
        <title>Complex archaea that bridge the gap between prokaryotes and eukaryotes.</title>
        <authorList>
            <person name="Spang A."/>
            <person name="Saw J.H."/>
            <person name="Jorgensen S.L."/>
            <person name="Zaremba-Niedzwiedzka K."/>
            <person name="Martijn J."/>
            <person name="Lind A.E."/>
            <person name="van Eijk R."/>
            <person name="Schleper C."/>
            <person name="Guy L."/>
            <person name="Ettema T.J."/>
        </authorList>
    </citation>
    <scope>NUCLEOTIDE SEQUENCE</scope>
</reference>
<proteinExistence type="predicted"/>
<comment type="caution">
    <text evidence="1">The sequence shown here is derived from an EMBL/GenBank/DDBJ whole genome shotgun (WGS) entry which is preliminary data.</text>
</comment>
<dbReference type="AlphaFoldDB" id="A0A0F9AXN6"/>
<accession>A0A0F9AXN6</accession>
<name>A0A0F9AXN6_9ZZZZ</name>
<gene>
    <name evidence="1" type="ORF">LCGC14_2597300</name>
</gene>
<organism evidence="1">
    <name type="scientific">marine sediment metagenome</name>
    <dbReference type="NCBI Taxonomy" id="412755"/>
    <lineage>
        <taxon>unclassified sequences</taxon>
        <taxon>metagenomes</taxon>
        <taxon>ecological metagenomes</taxon>
    </lineage>
</organism>
<sequence>MGEAVRREANRAIHRAGRRVSEPYPDTLDEGEVVEFTPACRPRGNLLHATKLHKPAPSRGLPPFRAAICNGTLKRDMDWELHPSGDVTCRGCNFELMCLRQRYEEGK</sequence>
<evidence type="ECO:0000313" key="1">
    <source>
        <dbReference type="EMBL" id="KKL06312.1"/>
    </source>
</evidence>